<comment type="caution">
    <text evidence="1">The sequence shown here is derived from an EMBL/GenBank/DDBJ whole genome shotgun (WGS) entry which is preliminary data.</text>
</comment>
<evidence type="ECO:0000313" key="1">
    <source>
        <dbReference type="EMBL" id="KRX27103.1"/>
    </source>
</evidence>
<name>A0A0V0SJT9_9BILA</name>
<reference evidence="1 2" key="1">
    <citation type="submission" date="2015-01" db="EMBL/GenBank/DDBJ databases">
        <title>Evolution of Trichinella species and genotypes.</title>
        <authorList>
            <person name="Korhonen P.K."/>
            <person name="Edoardo P."/>
            <person name="Giuseppe L.R."/>
            <person name="Gasser R.B."/>
        </authorList>
    </citation>
    <scope>NUCLEOTIDE SEQUENCE [LARGE SCALE GENOMIC DNA]</scope>
    <source>
        <strain evidence="1">ISS37</strain>
    </source>
</reference>
<organism evidence="1 2">
    <name type="scientific">Trichinella nelsoni</name>
    <dbReference type="NCBI Taxonomy" id="6336"/>
    <lineage>
        <taxon>Eukaryota</taxon>
        <taxon>Metazoa</taxon>
        <taxon>Ecdysozoa</taxon>
        <taxon>Nematoda</taxon>
        <taxon>Enoplea</taxon>
        <taxon>Dorylaimia</taxon>
        <taxon>Trichinellida</taxon>
        <taxon>Trichinellidae</taxon>
        <taxon>Trichinella</taxon>
    </lineage>
</organism>
<dbReference type="Proteomes" id="UP000054630">
    <property type="component" value="Unassembled WGS sequence"/>
</dbReference>
<proteinExistence type="predicted"/>
<dbReference type="EMBL" id="JYDL01000004">
    <property type="protein sequence ID" value="KRX27103.1"/>
    <property type="molecule type" value="Genomic_DNA"/>
</dbReference>
<gene>
    <name evidence="1" type="ORF">T07_5248</name>
</gene>
<accession>A0A0V0SJT9</accession>
<protein>
    <submittedName>
        <fullName evidence="1">Uncharacterized protein</fullName>
    </submittedName>
</protein>
<sequence length="99" mass="11409">MNPNFTNHRVSFTLAKKYNYNCADKKTNMRKQTAHAGMSKKYTTHKYNTIDDVDDKLYAFPDASKAGKTDAVKLLTMTSNAFDEIDMQERNNARRSCIF</sequence>
<evidence type="ECO:0000313" key="2">
    <source>
        <dbReference type="Proteomes" id="UP000054630"/>
    </source>
</evidence>
<dbReference type="AlphaFoldDB" id="A0A0V0SJT9"/>
<keyword evidence="2" id="KW-1185">Reference proteome</keyword>